<feature type="region of interest" description="Disordered" evidence="1">
    <location>
        <begin position="1"/>
        <end position="27"/>
    </location>
</feature>
<reference evidence="2" key="1">
    <citation type="submission" date="2020-02" db="EMBL/GenBank/DDBJ databases">
        <authorList>
            <person name="Meier V. D."/>
        </authorList>
    </citation>
    <scope>NUCLEOTIDE SEQUENCE</scope>
    <source>
        <strain evidence="2">AVDCRST_MAG08</strain>
    </source>
</reference>
<proteinExistence type="predicted"/>
<sequence length="71" mass="7662">WCPCLESSGARRARPAKPGPGAPPRTGATLDIGMLTSRLACPAAQYRVRLQGEAAFPRVLATQAAWFRLRL</sequence>
<feature type="non-terminal residue" evidence="2">
    <location>
        <position position="1"/>
    </location>
</feature>
<feature type="non-terminal residue" evidence="2">
    <location>
        <position position="71"/>
    </location>
</feature>
<organism evidence="2">
    <name type="scientific">uncultured Acetobacteraceae bacterium</name>
    <dbReference type="NCBI Taxonomy" id="169975"/>
    <lineage>
        <taxon>Bacteria</taxon>
        <taxon>Pseudomonadati</taxon>
        <taxon>Pseudomonadota</taxon>
        <taxon>Alphaproteobacteria</taxon>
        <taxon>Acetobacterales</taxon>
        <taxon>Acetobacteraceae</taxon>
        <taxon>environmental samples</taxon>
    </lineage>
</organism>
<gene>
    <name evidence="2" type="ORF">AVDCRST_MAG08-350</name>
</gene>
<accession>A0A6J4H7H5</accession>
<protein>
    <submittedName>
        <fullName evidence="2">Uncharacterized protein</fullName>
    </submittedName>
</protein>
<evidence type="ECO:0000313" key="2">
    <source>
        <dbReference type="EMBL" id="CAA9215193.1"/>
    </source>
</evidence>
<dbReference type="EMBL" id="CADCTG010000035">
    <property type="protein sequence ID" value="CAA9215193.1"/>
    <property type="molecule type" value="Genomic_DNA"/>
</dbReference>
<name>A0A6J4H7H5_9PROT</name>
<dbReference type="AlphaFoldDB" id="A0A6J4H7H5"/>
<evidence type="ECO:0000256" key="1">
    <source>
        <dbReference type="SAM" id="MobiDB-lite"/>
    </source>
</evidence>